<dbReference type="SMART" id="SM00388">
    <property type="entry name" value="HisKA"/>
    <property type="match status" value="1"/>
</dbReference>
<feature type="compositionally biased region" description="Polar residues" evidence="15">
    <location>
        <begin position="16"/>
        <end position="26"/>
    </location>
</feature>
<dbReference type="PROSITE" id="PS50109">
    <property type="entry name" value="HIS_KIN"/>
    <property type="match status" value="1"/>
</dbReference>
<evidence type="ECO:0000259" key="17">
    <source>
        <dbReference type="PROSITE" id="PS50110"/>
    </source>
</evidence>
<comment type="caution">
    <text evidence="20">The sequence shown here is derived from an EMBL/GenBank/DDBJ whole genome shotgun (WGS) entry which is preliminary data.</text>
</comment>
<dbReference type="GO" id="GO:0005524">
    <property type="term" value="F:ATP binding"/>
    <property type="evidence" value="ECO:0007669"/>
    <property type="project" value="UniProtKB-KW"/>
</dbReference>
<dbReference type="InterPro" id="IPR000014">
    <property type="entry name" value="PAS"/>
</dbReference>
<accession>A0A9Q4ASZ7</accession>
<feature type="compositionally biased region" description="Basic residues" evidence="15">
    <location>
        <begin position="1"/>
        <end position="13"/>
    </location>
</feature>
<evidence type="ECO:0000256" key="12">
    <source>
        <dbReference type="ARBA" id="ARBA00059827"/>
    </source>
</evidence>
<keyword evidence="9" id="KW-0067">ATP-binding</keyword>
<evidence type="ECO:0000256" key="8">
    <source>
        <dbReference type="ARBA" id="ARBA00022777"/>
    </source>
</evidence>
<dbReference type="InterPro" id="IPR003594">
    <property type="entry name" value="HATPase_dom"/>
</dbReference>
<comment type="catalytic activity">
    <reaction evidence="1">
        <text>ATP + protein L-histidine = ADP + protein N-phospho-L-histidine.</text>
        <dbReference type="EC" id="2.7.13.3"/>
    </reaction>
</comment>
<dbReference type="FunFam" id="3.30.450.20:FF:000060">
    <property type="entry name" value="Sensor protein FixL"/>
    <property type="match status" value="1"/>
</dbReference>
<dbReference type="CDD" id="cd00130">
    <property type="entry name" value="PAS"/>
    <property type="match status" value="1"/>
</dbReference>
<dbReference type="Gene3D" id="3.30.565.10">
    <property type="entry name" value="Histidine kinase-like ATPase, C-terminal domain"/>
    <property type="match status" value="1"/>
</dbReference>
<dbReference type="SMART" id="SM00091">
    <property type="entry name" value="PAS"/>
    <property type="match status" value="1"/>
</dbReference>
<evidence type="ECO:0000256" key="6">
    <source>
        <dbReference type="ARBA" id="ARBA00022679"/>
    </source>
</evidence>
<dbReference type="EMBL" id="JAMWDU010000009">
    <property type="protein sequence ID" value="MCP8888991.1"/>
    <property type="molecule type" value="Genomic_DNA"/>
</dbReference>
<sequence length="539" mass="58328">MPRRSFGRTRKPVSLRETTTGSNEVTSPLSDQVDLIGQARKLRAMLESAVDAIITIDGKGIITTVNPAAARLFGYPQEAFLGKNVHFLMPEPYHSAHDGYIANYHSTGARKIIGIGREVTGRRQDGSTFPMHLAVSEFEMDGRVHFTGIIHDLSSQKSAEQALRHANKMEAMGQLTGGIAHDFNNLLTVIIGNLEMLEAKLTTTGQRELATEALEAADLGARLTVRLLAFARRSHLEPEVVNLNDFVLGLTDMLHRTMGSTISLSNALTPRLWSTRIDPSQVESALVNLSVNARDAMPEGGRLIIETSNVSIDGPMSEDIEGLAPGDYVRLSVADTGQGMPPEVRERAFEPFFTTKETGRGTGLGLSMIYGFAKQSGGHATIYSEPGRGTTVNIYLPRHGSAEPQVDAIDDVEPALVGKTILVVEDDPRVRRLTVNRLEALGYATLVAADAHEALAILSSGAALDLIFTDLMMPGGLSGYELAHRVATQWPALPVLLTSGYADELVRRDADAISHLKVLSKPYRQAELAKAIADALQPE</sequence>
<keyword evidence="5" id="KW-0479">Metal-binding</keyword>
<dbReference type="PROSITE" id="PS50113">
    <property type="entry name" value="PAC"/>
    <property type="match status" value="1"/>
</dbReference>
<dbReference type="SUPFAM" id="SSF47384">
    <property type="entry name" value="Homodimeric domain of signal transducing histidine kinase"/>
    <property type="match status" value="1"/>
</dbReference>
<dbReference type="InterPro" id="IPR036097">
    <property type="entry name" value="HisK_dim/P_sf"/>
</dbReference>
<dbReference type="SUPFAM" id="SSF55785">
    <property type="entry name" value="PYP-like sensor domain (PAS domain)"/>
    <property type="match status" value="1"/>
</dbReference>
<evidence type="ECO:0000259" key="18">
    <source>
        <dbReference type="PROSITE" id="PS50112"/>
    </source>
</evidence>
<dbReference type="Pfam" id="PF00512">
    <property type="entry name" value="HisKA"/>
    <property type="match status" value="1"/>
</dbReference>
<feature type="region of interest" description="Disordered" evidence="15">
    <location>
        <begin position="1"/>
        <end position="26"/>
    </location>
</feature>
<dbReference type="InterPro" id="IPR036890">
    <property type="entry name" value="HATPase_C_sf"/>
</dbReference>
<gene>
    <name evidence="20" type="ORF">NF348_17900</name>
</gene>
<reference evidence="20" key="1">
    <citation type="submission" date="2022-06" db="EMBL/GenBank/DDBJ databases">
        <title>Devosia sp. XJ19-45 genome assembly.</title>
        <authorList>
            <person name="Li B."/>
            <person name="Cai M."/>
            <person name="Nie G."/>
            <person name="Li W."/>
        </authorList>
    </citation>
    <scope>NUCLEOTIDE SEQUENCE</scope>
    <source>
        <strain evidence="20">XJ19-45</strain>
    </source>
</reference>
<evidence type="ECO:0000256" key="2">
    <source>
        <dbReference type="ARBA" id="ARBA00001971"/>
    </source>
</evidence>
<dbReference type="InterPro" id="IPR001789">
    <property type="entry name" value="Sig_transdc_resp-reg_receiver"/>
</dbReference>
<dbReference type="GO" id="GO:0000155">
    <property type="term" value="F:phosphorelay sensor kinase activity"/>
    <property type="evidence" value="ECO:0007669"/>
    <property type="project" value="InterPro"/>
</dbReference>
<evidence type="ECO:0000256" key="15">
    <source>
        <dbReference type="SAM" id="MobiDB-lite"/>
    </source>
</evidence>
<evidence type="ECO:0000256" key="14">
    <source>
        <dbReference type="PROSITE-ProRule" id="PRU00169"/>
    </source>
</evidence>
<feature type="modified residue" description="4-aspartylphosphate" evidence="14">
    <location>
        <position position="470"/>
    </location>
</feature>
<evidence type="ECO:0000256" key="3">
    <source>
        <dbReference type="ARBA" id="ARBA00012438"/>
    </source>
</evidence>
<keyword evidence="10" id="KW-0408">Iron</keyword>
<comment type="cofactor">
    <cofactor evidence="2">
        <name>heme</name>
        <dbReference type="ChEBI" id="CHEBI:30413"/>
    </cofactor>
</comment>
<keyword evidence="21" id="KW-1185">Reference proteome</keyword>
<dbReference type="SMART" id="SM00387">
    <property type="entry name" value="HATPase_c"/>
    <property type="match status" value="1"/>
</dbReference>
<evidence type="ECO:0000259" key="19">
    <source>
        <dbReference type="PROSITE" id="PS50113"/>
    </source>
</evidence>
<feature type="domain" description="Histidine kinase" evidence="16">
    <location>
        <begin position="178"/>
        <end position="400"/>
    </location>
</feature>
<dbReference type="SUPFAM" id="SSF52172">
    <property type="entry name" value="CheY-like"/>
    <property type="match status" value="1"/>
</dbReference>
<dbReference type="CDD" id="cd00082">
    <property type="entry name" value="HisKA"/>
    <property type="match status" value="1"/>
</dbReference>
<evidence type="ECO:0000256" key="13">
    <source>
        <dbReference type="ARBA" id="ARBA00070616"/>
    </source>
</evidence>
<protein>
    <recommendedName>
        <fullName evidence="13">Sensor protein FixL</fullName>
        <ecNumber evidence="3">2.7.13.3</ecNumber>
    </recommendedName>
</protein>
<dbReference type="Pfam" id="PF02518">
    <property type="entry name" value="HATPase_c"/>
    <property type="match status" value="1"/>
</dbReference>
<dbReference type="Pfam" id="PF00989">
    <property type="entry name" value="PAS"/>
    <property type="match status" value="1"/>
</dbReference>
<dbReference type="InterPro" id="IPR013767">
    <property type="entry name" value="PAS_fold"/>
</dbReference>
<dbReference type="PRINTS" id="PR00344">
    <property type="entry name" value="BCTRLSENSOR"/>
</dbReference>
<feature type="domain" description="Response regulatory" evidence="17">
    <location>
        <begin position="420"/>
        <end position="536"/>
    </location>
</feature>
<dbReference type="AlphaFoldDB" id="A0A9Q4ASZ7"/>
<dbReference type="InterPro" id="IPR004358">
    <property type="entry name" value="Sig_transdc_His_kin-like_C"/>
</dbReference>
<dbReference type="PANTHER" id="PTHR43065">
    <property type="entry name" value="SENSOR HISTIDINE KINASE"/>
    <property type="match status" value="1"/>
</dbReference>
<organism evidence="20 21">
    <name type="scientific">Devosia ureilytica</name>
    <dbReference type="NCBI Taxonomy" id="2952754"/>
    <lineage>
        <taxon>Bacteria</taxon>
        <taxon>Pseudomonadati</taxon>
        <taxon>Pseudomonadota</taxon>
        <taxon>Alphaproteobacteria</taxon>
        <taxon>Hyphomicrobiales</taxon>
        <taxon>Devosiaceae</taxon>
        <taxon>Devosia</taxon>
    </lineage>
</organism>
<dbReference type="PANTHER" id="PTHR43065:SF46">
    <property type="entry name" value="C4-DICARBOXYLATE TRANSPORT SENSOR PROTEIN DCTB"/>
    <property type="match status" value="1"/>
</dbReference>
<evidence type="ECO:0000259" key="16">
    <source>
        <dbReference type="PROSITE" id="PS50109"/>
    </source>
</evidence>
<feature type="domain" description="PAS" evidence="18">
    <location>
        <begin position="38"/>
        <end position="91"/>
    </location>
</feature>
<evidence type="ECO:0000256" key="1">
    <source>
        <dbReference type="ARBA" id="ARBA00000085"/>
    </source>
</evidence>
<keyword evidence="4 14" id="KW-0597">Phosphoprotein</keyword>
<dbReference type="Proteomes" id="UP001060275">
    <property type="component" value="Unassembled WGS sequence"/>
</dbReference>
<proteinExistence type="predicted"/>
<dbReference type="PROSITE" id="PS50112">
    <property type="entry name" value="PAS"/>
    <property type="match status" value="1"/>
</dbReference>
<evidence type="ECO:0000256" key="5">
    <source>
        <dbReference type="ARBA" id="ARBA00022617"/>
    </source>
</evidence>
<dbReference type="EC" id="2.7.13.3" evidence="3"/>
<dbReference type="InterPro" id="IPR003661">
    <property type="entry name" value="HisK_dim/P_dom"/>
</dbReference>
<keyword evidence="7" id="KW-0547">Nucleotide-binding</keyword>
<dbReference type="InterPro" id="IPR005467">
    <property type="entry name" value="His_kinase_dom"/>
</dbReference>
<feature type="domain" description="PAC" evidence="19">
    <location>
        <begin position="115"/>
        <end position="165"/>
    </location>
</feature>
<evidence type="ECO:0000313" key="20">
    <source>
        <dbReference type="EMBL" id="MCP8888991.1"/>
    </source>
</evidence>
<dbReference type="Gene3D" id="3.40.50.2300">
    <property type="match status" value="1"/>
</dbReference>
<evidence type="ECO:0000256" key="11">
    <source>
        <dbReference type="ARBA" id="ARBA00023012"/>
    </source>
</evidence>
<name>A0A9Q4ASZ7_9HYPH</name>
<evidence type="ECO:0000256" key="9">
    <source>
        <dbReference type="ARBA" id="ARBA00022840"/>
    </source>
</evidence>
<dbReference type="Gene3D" id="1.10.287.130">
    <property type="match status" value="1"/>
</dbReference>
<keyword evidence="11" id="KW-0902">Two-component regulatory system</keyword>
<evidence type="ECO:0000256" key="10">
    <source>
        <dbReference type="ARBA" id="ARBA00023004"/>
    </source>
</evidence>
<keyword evidence="6" id="KW-0808">Transferase</keyword>
<evidence type="ECO:0000313" key="21">
    <source>
        <dbReference type="Proteomes" id="UP001060275"/>
    </source>
</evidence>
<dbReference type="InterPro" id="IPR011006">
    <property type="entry name" value="CheY-like_superfamily"/>
</dbReference>
<dbReference type="SMART" id="SM00448">
    <property type="entry name" value="REC"/>
    <property type="match status" value="1"/>
</dbReference>
<dbReference type="NCBIfam" id="TIGR00229">
    <property type="entry name" value="sensory_box"/>
    <property type="match status" value="1"/>
</dbReference>
<keyword evidence="5" id="KW-0349">Heme</keyword>
<dbReference type="Pfam" id="PF00072">
    <property type="entry name" value="Response_reg"/>
    <property type="match status" value="1"/>
</dbReference>
<dbReference type="RefSeq" id="WP_254676174.1">
    <property type="nucleotide sequence ID" value="NZ_JAMWDU010000009.1"/>
</dbReference>
<dbReference type="Gene3D" id="3.30.450.20">
    <property type="entry name" value="PAS domain"/>
    <property type="match status" value="1"/>
</dbReference>
<evidence type="ECO:0000256" key="4">
    <source>
        <dbReference type="ARBA" id="ARBA00022553"/>
    </source>
</evidence>
<dbReference type="InterPro" id="IPR035965">
    <property type="entry name" value="PAS-like_dom_sf"/>
</dbReference>
<dbReference type="SUPFAM" id="SSF55874">
    <property type="entry name" value="ATPase domain of HSP90 chaperone/DNA topoisomerase II/histidine kinase"/>
    <property type="match status" value="1"/>
</dbReference>
<evidence type="ECO:0000256" key="7">
    <source>
        <dbReference type="ARBA" id="ARBA00022741"/>
    </source>
</evidence>
<dbReference type="PROSITE" id="PS50110">
    <property type="entry name" value="RESPONSE_REGULATORY"/>
    <property type="match status" value="1"/>
</dbReference>
<comment type="function">
    <text evidence="12">Putative oxygen sensor; modulates the activity of FixJ, a transcriptional activator of nitrogen fixation fixK gene. FixL probably acts as a kinase that phosphorylates FixJ.</text>
</comment>
<dbReference type="CDD" id="cd16919">
    <property type="entry name" value="HATPase_CckA-like"/>
    <property type="match status" value="1"/>
</dbReference>
<dbReference type="GO" id="GO:0006355">
    <property type="term" value="P:regulation of DNA-templated transcription"/>
    <property type="evidence" value="ECO:0007669"/>
    <property type="project" value="InterPro"/>
</dbReference>
<keyword evidence="8" id="KW-0418">Kinase</keyword>
<dbReference type="InterPro" id="IPR000700">
    <property type="entry name" value="PAS-assoc_C"/>
</dbReference>